<feature type="compositionally biased region" description="Low complexity" evidence="1">
    <location>
        <begin position="228"/>
        <end position="246"/>
    </location>
</feature>
<feature type="compositionally biased region" description="Acidic residues" evidence="1">
    <location>
        <begin position="357"/>
        <end position="372"/>
    </location>
</feature>
<keyword evidence="4" id="KW-1185">Reference proteome</keyword>
<sequence length="567" mass="60859">MADPPPVLTLLVQKGPCKGETRRGRAGAALRVGRVAKGNHLAVRDAGASQSHLSVEFLAPPAARWAVTDLESSNGTLLNGVPLVPTVPAPLSDGDLIKIGESTVLSVSISADEGLRPPLAATRRSARNAAAAAVEEEQGPAVTRRAGRKKAAAAEAPEAEKEEAPVPTRRGGRKKATEPPDSEKEVKEEAPVPTRRGGRRKAAETPQVETEEEEEEAAVPRRGRPRKAAATAALPPQPQSTRSTRAAARRGDAVGSGNDEGKVEWTGRVTRASVRKATHAVPEEDEEGEVPVNRDQVGNPPRATGPKGGEEKDTVETRDGTSNTSEEVLAAGRGRTESNRGGRRKATRATTRKADDAMIEEDAEKEQEESDMTDVRECRGSPRRVMAPNDGGEEGKVPTGDSKLDRTSKASMEDEKMVDVEEDAPLAPKGQTGTAIQGRVNAQRATANNDAMEEREGKNSSRGEENEVDRELRERMLPGSKLDGVGEEEENDKREAIGGSGEEGLVEERTGISSLENMTLGEWFVRIERYLLAKNEEAAEKAIAEVREKHQCFCEHLKTLEKSSDPS</sequence>
<dbReference type="Gene3D" id="2.60.200.20">
    <property type="match status" value="1"/>
</dbReference>
<dbReference type="PROSITE" id="PS50006">
    <property type="entry name" value="FHA_DOMAIN"/>
    <property type="match status" value="1"/>
</dbReference>
<dbReference type="Proteomes" id="UP000823388">
    <property type="component" value="Chromosome 9K"/>
</dbReference>
<evidence type="ECO:0000259" key="2">
    <source>
        <dbReference type="PROSITE" id="PS50006"/>
    </source>
</evidence>
<accession>A0A8T0N9U7</accession>
<dbReference type="InterPro" id="IPR000253">
    <property type="entry name" value="FHA_dom"/>
</dbReference>
<evidence type="ECO:0000313" key="4">
    <source>
        <dbReference type="Proteomes" id="UP000823388"/>
    </source>
</evidence>
<name>A0A8T0N9U7_PANVG</name>
<feature type="compositionally biased region" description="Basic and acidic residues" evidence="1">
    <location>
        <begin position="175"/>
        <end position="190"/>
    </location>
</feature>
<gene>
    <name evidence="3" type="ORF">PVAP13_9KG037890</name>
</gene>
<protein>
    <recommendedName>
        <fullName evidence="2">FHA domain-containing protein</fullName>
    </recommendedName>
</protein>
<feature type="compositionally biased region" description="Basic and acidic residues" evidence="1">
    <location>
        <begin position="452"/>
        <end position="476"/>
    </location>
</feature>
<proteinExistence type="predicted"/>
<dbReference type="SMART" id="SM00240">
    <property type="entry name" value="FHA"/>
    <property type="match status" value="1"/>
</dbReference>
<feature type="domain" description="FHA" evidence="2">
    <location>
        <begin position="30"/>
        <end position="83"/>
    </location>
</feature>
<dbReference type="InterPro" id="IPR008984">
    <property type="entry name" value="SMAD_FHA_dom_sf"/>
</dbReference>
<dbReference type="PANTHER" id="PTHR23308">
    <property type="entry name" value="NUCLEAR INHIBITOR OF PROTEIN PHOSPHATASE-1"/>
    <property type="match status" value="1"/>
</dbReference>
<dbReference type="EMBL" id="CM029053">
    <property type="protein sequence ID" value="KAG2546190.1"/>
    <property type="molecule type" value="Genomic_DNA"/>
</dbReference>
<reference evidence="3" key="1">
    <citation type="submission" date="2020-05" db="EMBL/GenBank/DDBJ databases">
        <title>WGS assembly of Panicum virgatum.</title>
        <authorList>
            <person name="Lovell J.T."/>
            <person name="Jenkins J."/>
            <person name="Shu S."/>
            <person name="Juenger T.E."/>
            <person name="Schmutz J."/>
        </authorList>
    </citation>
    <scope>NUCLEOTIDE SEQUENCE</scope>
    <source>
        <strain evidence="3">AP13</strain>
    </source>
</reference>
<feature type="compositionally biased region" description="Basic residues" evidence="1">
    <location>
        <begin position="341"/>
        <end position="351"/>
    </location>
</feature>
<dbReference type="SUPFAM" id="SSF49879">
    <property type="entry name" value="SMAD/FHA domain"/>
    <property type="match status" value="1"/>
</dbReference>
<dbReference type="Pfam" id="PF00498">
    <property type="entry name" value="FHA"/>
    <property type="match status" value="1"/>
</dbReference>
<feature type="compositionally biased region" description="Basic and acidic residues" evidence="1">
    <location>
        <begin position="308"/>
        <end position="319"/>
    </location>
</feature>
<feature type="region of interest" description="Disordered" evidence="1">
    <location>
        <begin position="130"/>
        <end position="511"/>
    </location>
</feature>
<dbReference type="AlphaFoldDB" id="A0A8T0N9U7"/>
<comment type="caution">
    <text evidence="3">The sequence shown here is derived from an EMBL/GenBank/DDBJ whole genome shotgun (WGS) entry which is preliminary data.</text>
</comment>
<feature type="compositionally biased region" description="Basic and acidic residues" evidence="1">
    <location>
        <begin position="402"/>
        <end position="419"/>
    </location>
</feature>
<organism evidence="3 4">
    <name type="scientific">Panicum virgatum</name>
    <name type="common">Blackwell switchgrass</name>
    <dbReference type="NCBI Taxonomy" id="38727"/>
    <lineage>
        <taxon>Eukaryota</taxon>
        <taxon>Viridiplantae</taxon>
        <taxon>Streptophyta</taxon>
        <taxon>Embryophyta</taxon>
        <taxon>Tracheophyta</taxon>
        <taxon>Spermatophyta</taxon>
        <taxon>Magnoliopsida</taxon>
        <taxon>Liliopsida</taxon>
        <taxon>Poales</taxon>
        <taxon>Poaceae</taxon>
        <taxon>PACMAD clade</taxon>
        <taxon>Panicoideae</taxon>
        <taxon>Panicodae</taxon>
        <taxon>Paniceae</taxon>
        <taxon>Panicinae</taxon>
        <taxon>Panicum</taxon>
        <taxon>Panicum sect. Hiantes</taxon>
    </lineage>
</organism>
<evidence type="ECO:0000256" key="1">
    <source>
        <dbReference type="SAM" id="MobiDB-lite"/>
    </source>
</evidence>
<dbReference type="InterPro" id="IPR050923">
    <property type="entry name" value="Cell_Proc_Reg/RNA_Proc"/>
</dbReference>
<evidence type="ECO:0000313" key="3">
    <source>
        <dbReference type="EMBL" id="KAG2546190.1"/>
    </source>
</evidence>